<reference evidence="7 8" key="3">
    <citation type="submission" date="2019-11" db="EMBL/GenBank/DDBJ databases">
        <title>A de novo genome assembly of a pear dwarfing rootstock.</title>
        <authorList>
            <person name="Wang F."/>
            <person name="Wang J."/>
            <person name="Li S."/>
            <person name="Zhang Y."/>
            <person name="Fang M."/>
            <person name="Ma L."/>
            <person name="Zhao Y."/>
            <person name="Jiang S."/>
        </authorList>
    </citation>
    <scope>NUCLEOTIDE SEQUENCE [LARGE SCALE GENOMIC DNA]</scope>
    <source>
        <strain evidence="7">S2</strain>
        <tissue evidence="7">Leaf</tissue>
    </source>
</reference>
<dbReference type="PANTHER" id="PTHR47955">
    <property type="entry name" value="CYTOCHROME P450 FAMILY 71 PROTEIN"/>
    <property type="match status" value="1"/>
</dbReference>
<dbReference type="GO" id="GO:0016705">
    <property type="term" value="F:oxidoreductase activity, acting on paired donors, with incorporation or reduction of molecular oxygen"/>
    <property type="evidence" value="ECO:0007669"/>
    <property type="project" value="InterPro"/>
</dbReference>
<proteinExistence type="inferred from homology"/>
<keyword evidence="8" id="KW-1185">Reference proteome</keyword>
<dbReference type="PANTHER" id="PTHR47955:SF8">
    <property type="entry name" value="CYTOCHROME P450 71D11-LIKE"/>
    <property type="match status" value="1"/>
</dbReference>
<dbReference type="GO" id="GO:0020037">
    <property type="term" value="F:heme binding"/>
    <property type="evidence" value="ECO:0007669"/>
    <property type="project" value="InterPro"/>
</dbReference>
<name>A0A5N5GTR4_9ROSA</name>
<reference evidence="8" key="2">
    <citation type="submission" date="2019-10" db="EMBL/GenBank/DDBJ databases">
        <title>A de novo genome assembly of a pear dwarfing rootstock.</title>
        <authorList>
            <person name="Wang F."/>
            <person name="Wang J."/>
            <person name="Li S."/>
            <person name="Zhang Y."/>
            <person name="Fang M."/>
            <person name="Ma L."/>
            <person name="Zhao Y."/>
            <person name="Jiang S."/>
        </authorList>
    </citation>
    <scope>NUCLEOTIDE SEQUENCE [LARGE SCALE GENOMIC DNA]</scope>
</reference>
<accession>A0A5N5GTR4</accession>
<sequence>MSLVIQTPDLGYFPLFTSVLLCILVIFRKRSQARTLKSPPGQWKLPVIGNLHHMVGALPHHILADLAKKHGPIMHLKLGQLEAVIISSSKAAQEVLKTHELTFAQRPQVLAVEVMSYGQASIACAPYGDVWRELRNTCVSELLNPKRVQSFRSIREEEVRILVESIASKCFGFTDGVVSRAAFGKKCKDQKEFTSLLEEAIKLAGGFDIPDLFSSLRFVGYLTGTIPTMIKLRDKIGKILESIVDDHKIKRSEVFSSTAGNDKAKEEEDFVDVLLNLQESNKLEFNFTVNQIKVVVMVCKPYY</sequence>
<dbReference type="InterPro" id="IPR002401">
    <property type="entry name" value="Cyt_P450_E_grp-I"/>
</dbReference>
<gene>
    <name evidence="7" type="ORF">D8674_036430</name>
</gene>
<evidence type="ECO:0000256" key="1">
    <source>
        <dbReference type="ARBA" id="ARBA00010617"/>
    </source>
</evidence>
<evidence type="ECO:0000256" key="4">
    <source>
        <dbReference type="ARBA" id="ARBA00023002"/>
    </source>
</evidence>
<comment type="caution">
    <text evidence="7">The sequence shown here is derived from an EMBL/GenBank/DDBJ whole genome shotgun (WGS) entry which is preliminary data.</text>
</comment>
<feature type="transmembrane region" description="Helical" evidence="6">
    <location>
        <begin position="12"/>
        <end position="28"/>
    </location>
</feature>
<evidence type="ECO:0000256" key="5">
    <source>
        <dbReference type="ARBA" id="ARBA00023004"/>
    </source>
</evidence>
<keyword evidence="4" id="KW-0560">Oxidoreductase</keyword>
<keyword evidence="6" id="KW-0472">Membrane</keyword>
<keyword evidence="5" id="KW-0408">Iron</keyword>
<dbReference type="Pfam" id="PF00067">
    <property type="entry name" value="p450"/>
    <property type="match status" value="1"/>
</dbReference>
<comment type="similarity">
    <text evidence="1">Belongs to the cytochrome P450 family.</text>
</comment>
<evidence type="ECO:0000256" key="6">
    <source>
        <dbReference type="SAM" id="Phobius"/>
    </source>
</evidence>
<evidence type="ECO:0008006" key="9">
    <source>
        <dbReference type="Google" id="ProtNLM"/>
    </source>
</evidence>
<organism evidence="7 8">
    <name type="scientific">Pyrus ussuriensis x Pyrus communis</name>
    <dbReference type="NCBI Taxonomy" id="2448454"/>
    <lineage>
        <taxon>Eukaryota</taxon>
        <taxon>Viridiplantae</taxon>
        <taxon>Streptophyta</taxon>
        <taxon>Embryophyta</taxon>
        <taxon>Tracheophyta</taxon>
        <taxon>Spermatophyta</taxon>
        <taxon>Magnoliopsida</taxon>
        <taxon>eudicotyledons</taxon>
        <taxon>Gunneridae</taxon>
        <taxon>Pentapetalae</taxon>
        <taxon>rosids</taxon>
        <taxon>fabids</taxon>
        <taxon>Rosales</taxon>
        <taxon>Rosaceae</taxon>
        <taxon>Amygdaloideae</taxon>
        <taxon>Maleae</taxon>
        <taxon>Pyrus</taxon>
    </lineage>
</organism>
<keyword evidence="6" id="KW-0812">Transmembrane</keyword>
<evidence type="ECO:0000313" key="7">
    <source>
        <dbReference type="EMBL" id="KAB2614114.1"/>
    </source>
</evidence>
<dbReference type="SUPFAM" id="SSF48264">
    <property type="entry name" value="Cytochrome P450"/>
    <property type="match status" value="1"/>
</dbReference>
<dbReference type="EMBL" id="SMOL01000458">
    <property type="protein sequence ID" value="KAB2614114.1"/>
    <property type="molecule type" value="Genomic_DNA"/>
</dbReference>
<dbReference type="GO" id="GO:0005506">
    <property type="term" value="F:iron ion binding"/>
    <property type="evidence" value="ECO:0007669"/>
    <property type="project" value="InterPro"/>
</dbReference>
<evidence type="ECO:0000313" key="8">
    <source>
        <dbReference type="Proteomes" id="UP000327157"/>
    </source>
</evidence>
<keyword evidence="3" id="KW-0479">Metal-binding</keyword>
<dbReference type="PRINTS" id="PR00463">
    <property type="entry name" value="EP450I"/>
</dbReference>
<dbReference type="Gene3D" id="1.10.630.10">
    <property type="entry name" value="Cytochrome P450"/>
    <property type="match status" value="1"/>
</dbReference>
<keyword evidence="2" id="KW-0349">Heme</keyword>
<reference evidence="7 8" key="1">
    <citation type="submission" date="2019-09" db="EMBL/GenBank/DDBJ databases">
        <authorList>
            <person name="Ou C."/>
        </authorList>
    </citation>
    <scope>NUCLEOTIDE SEQUENCE [LARGE SCALE GENOMIC DNA]</scope>
    <source>
        <strain evidence="7">S2</strain>
        <tissue evidence="7">Leaf</tissue>
    </source>
</reference>
<dbReference type="InterPro" id="IPR001128">
    <property type="entry name" value="Cyt_P450"/>
</dbReference>
<dbReference type="InterPro" id="IPR036396">
    <property type="entry name" value="Cyt_P450_sf"/>
</dbReference>
<dbReference type="Proteomes" id="UP000327157">
    <property type="component" value="Chromosome 9"/>
</dbReference>
<protein>
    <recommendedName>
        <fullName evidence="9">Premnaspirodiene oxygenase-like</fullName>
    </recommendedName>
</protein>
<dbReference type="AlphaFoldDB" id="A0A5N5GTR4"/>
<dbReference type="OrthoDB" id="1148355at2759"/>
<dbReference type="GO" id="GO:0004497">
    <property type="term" value="F:monooxygenase activity"/>
    <property type="evidence" value="ECO:0007669"/>
    <property type="project" value="InterPro"/>
</dbReference>
<evidence type="ECO:0000256" key="2">
    <source>
        <dbReference type="ARBA" id="ARBA00022617"/>
    </source>
</evidence>
<keyword evidence="6" id="KW-1133">Transmembrane helix</keyword>
<evidence type="ECO:0000256" key="3">
    <source>
        <dbReference type="ARBA" id="ARBA00022723"/>
    </source>
</evidence>